<name>A0ABQ8TPJ9_PERAM</name>
<dbReference type="EMBL" id="JAJSOF020000005">
    <property type="protein sequence ID" value="KAJ4447529.1"/>
    <property type="molecule type" value="Genomic_DNA"/>
</dbReference>
<proteinExistence type="predicted"/>
<organism evidence="1 2">
    <name type="scientific">Periplaneta americana</name>
    <name type="common">American cockroach</name>
    <name type="synonym">Blatta americana</name>
    <dbReference type="NCBI Taxonomy" id="6978"/>
    <lineage>
        <taxon>Eukaryota</taxon>
        <taxon>Metazoa</taxon>
        <taxon>Ecdysozoa</taxon>
        <taxon>Arthropoda</taxon>
        <taxon>Hexapoda</taxon>
        <taxon>Insecta</taxon>
        <taxon>Pterygota</taxon>
        <taxon>Neoptera</taxon>
        <taxon>Polyneoptera</taxon>
        <taxon>Dictyoptera</taxon>
        <taxon>Blattodea</taxon>
        <taxon>Blattoidea</taxon>
        <taxon>Blattidae</taxon>
        <taxon>Blattinae</taxon>
        <taxon>Periplaneta</taxon>
    </lineage>
</organism>
<sequence>MLDMGLDLLIVWSVFLEVQPRGKSGGVRSGDLAGHVMYGDLFRSILQGIVRLRNANHVGKVWWSPILLENCSIWELWHSIQLQHIQVCYYHYYSVYEAYYQYYYAYYYHYY</sequence>
<keyword evidence="2" id="KW-1185">Reference proteome</keyword>
<accession>A0ABQ8TPJ9</accession>
<reference evidence="1 2" key="1">
    <citation type="journal article" date="2022" name="Allergy">
        <title>Genome assembly and annotation of Periplaneta americana reveal a comprehensive cockroach allergen profile.</title>
        <authorList>
            <person name="Wang L."/>
            <person name="Xiong Q."/>
            <person name="Saelim N."/>
            <person name="Wang L."/>
            <person name="Nong W."/>
            <person name="Wan A.T."/>
            <person name="Shi M."/>
            <person name="Liu X."/>
            <person name="Cao Q."/>
            <person name="Hui J.H.L."/>
            <person name="Sookrung N."/>
            <person name="Leung T.F."/>
            <person name="Tungtrongchitr A."/>
            <person name="Tsui S.K.W."/>
        </authorList>
    </citation>
    <scope>NUCLEOTIDE SEQUENCE [LARGE SCALE GENOMIC DNA]</scope>
    <source>
        <strain evidence="1">PWHHKU_190912</strain>
    </source>
</reference>
<evidence type="ECO:0000313" key="2">
    <source>
        <dbReference type="Proteomes" id="UP001148838"/>
    </source>
</evidence>
<evidence type="ECO:0000313" key="1">
    <source>
        <dbReference type="EMBL" id="KAJ4447529.1"/>
    </source>
</evidence>
<dbReference type="Proteomes" id="UP001148838">
    <property type="component" value="Unassembled WGS sequence"/>
</dbReference>
<gene>
    <name evidence="1" type="ORF">ANN_09536</name>
</gene>
<comment type="caution">
    <text evidence="1">The sequence shown here is derived from an EMBL/GenBank/DDBJ whole genome shotgun (WGS) entry which is preliminary data.</text>
</comment>
<protein>
    <submittedName>
        <fullName evidence="1">Uncharacterized protein</fullName>
    </submittedName>
</protein>